<reference evidence="2 3" key="1">
    <citation type="journal article" date="2023" name="G3 (Bethesda)">
        <title>A chromosome-level genome assembly of Zasmidium syzygii isolated from banana leaves.</title>
        <authorList>
            <person name="van Westerhoven A.C."/>
            <person name="Mehrabi R."/>
            <person name="Talebi R."/>
            <person name="Steentjes M.B.F."/>
            <person name="Corcolon B."/>
            <person name="Chong P.A."/>
            <person name="Kema G.H.J."/>
            <person name="Seidl M.F."/>
        </authorList>
    </citation>
    <scope>NUCLEOTIDE SEQUENCE [LARGE SCALE GENOMIC DNA]</scope>
    <source>
        <strain evidence="2 3">P124</strain>
    </source>
</reference>
<evidence type="ECO:0000313" key="3">
    <source>
        <dbReference type="Proteomes" id="UP001305779"/>
    </source>
</evidence>
<dbReference type="Proteomes" id="UP001305779">
    <property type="component" value="Unassembled WGS sequence"/>
</dbReference>
<dbReference type="InterPro" id="IPR038071">
    <property type="entry name" value="UROD/MetE-like_sf"/>
</dbReference>
<dbReference type="CDD" id="cd03311">
    <property type="entry name" value="CIMS_C_terminal_like"/>
    <property type="match status" value="1"/>
</dbReference>
<feature type="domain" description="Cobalamin-independent methionine synthase MetE C-terminal/archaeal" evidence="1">
    <location>
        <begin position="754"/>
        <end position="942"/>
    </location>
</feature>
<dbReference type="EMBL" id="JAXOVC010000002">
    <property type="protein sequence ID" value="KAK4505381.1"/>
    <property type="molecule type" value="Genomic_DNA"/>
</dbReference>
<dbReference type="Pfam" id="PF01717">
    <property type="entry name" value="Meth_synt_2"/>
    <property type="match status" value="1"/>
</dbReference>
<dbReference type="PANTHER" id="PTHR43844">
    <property type="entry name" value="METHIONINE SYNTHASE"/>
    <property type="match status" value="1"/>
</dbReference>
<dbReference type="InterPro" id="IPR002629">
    <property type="entry name" value="Met_Synth_C/arc"/>
</dbReference>
<sequence length="974" mass="109304">MVHYVSNPSNAPQTLPFQDSKELRYLEYFRLRTAPDIAGVHNPELWTYHVMQVAVAEPAIWHATLALGSLHERFESNASMSLSAADMEYPLTQYGKAIKILYSSITGAEDNLKETPLLACAMFCAFESMGYHLHSALSHITSGLKVMTERKRAFLEDKRPDHSLHMLWPLFTRLDTQRLELGDSSFHADQPLIMHYRHVQTTKSIIKKPNMNEARHGFDSVLNLILHHIKHIEGPDVSIPFIAKGTSSADVGLSDVVHDYLRWTAAFDPIILALDVTSDIPSALLLQIWRLLVNIMLRVDVEEGEMGFDRFQDEFRLMSSLVEEFLCWSAQHSGSGEELLPEQIPSPLDDPLPEDVRIRHTALTGEAAQRSGFMGVNIQNTPQADGVRLEASAAKESGQKLLANSRKARLNNPGVMRDRLSYTGVGIKPTFTFSHGIIYPLYVVISRCRDPFTRRRAWTLMNGCNRREGLWDSALAARLGQRIIQIEESQALLGFGLSEAATQCGNMTKVTSASQIANFSRIRMVRPTFLPNRRSIERFAGQGSSKEGLTQSVTTELRHLTIHSIQIDYSEEMAPPYRMDQIGSLLRPKELLQARVSLSSPSQMYEKAEDEKIKQAEKKAIEDVVQKQLDLNIRPICSGEYCRHIFYGGFFETLNGLTPIPELPIPDAFRTDFPTTTGLARMGAKTRAAVVCTGPIRWVKSAYLEEWNILRGSLPETQWKELKITMPAPNYQHIQLKPGTTFTKDSGYENDEQYFQGLGQAYAKEIKALYDAGCRNIQVDDPHLTYFCSSHFLGGCKKDGVDADALLDLYLESHNIFLRQKPADLHMGMHLCRGNMSGSTHWVSGSYDQIAEKLFTKTDYDTYYLEFDDVGRTGGFQPLRFLPKGKNVVLGLVSTKKAELEDQKVLKERIHQAAEDVAKGQGVSAEEALDSLAISPQCGFSSSSLAGGKDMTMDRMWEKLALVRDAAKEVWGDA</sequence>
<dbReference type="SUPFAM" id="SSF51726">
    <property type="entry name" value="UROD/MetE-like"/>
    <property type="match status" value="1"/>
</dbReference>
<dbReference type="PANTHER" id="PTHR43844:SF2">
    <property type="entry name" value="SYNTHASE, VITAMIN-B12 INDEPENDENT, PUTATIVE (AFU_ORTHOLOGUE AFUA_3G12060)-RELATED"/>
    <property type="match status" value="1"/>
</dbReference>
<organism evidence="2 3">
    <name type="scientific">Zasmidium cellare</name>
    <name type="common">Wine cellar mold</name>
    <name type="synonym">Racodium cellare</name>
    <dbReference type="NCBI Taxonomy" id="395010"/>
    <lineage>
        <taxon>Eukaryota</taxon>
        <taxon>Fungi</taxon>
        <taxon>Dikarya</taxon>
        <taxon>Ascomycota</taxon>
        <taxon>Pezizomycotina</taxon>
        <taxon>Dothideomycetes</taxon>
        <taxon>Dothideomycetidae</taxon>
        <taxon>Mycosphaerellales</taxon>
        <taxon>Mycosphaerellaceae</taxon>
        <taxon>Zasmidium</taxon>
    </lineage>
</organism>
<dbReference type="Gene3D" id="3.20.20.210">
    <property type="match status" value="1"/>
</dbReference>
<proteinExistence type="predicted"/>
<name>A0ABR0EUT0_ZASCE</name>
<keyword evidence="3" id="KW-1185">Reference proteome</keyword>
<protein>
    <recommendedName>
        <fullName evidence="1">Cobalamin-independent methionine synthase MetE C-terminal/archaeal domain-containing protein</fullName>
    </recommendedName>
</protein>
<gene>
    <name evidence="2" type="ORF">PRZ48_003344</name>
</gene>
<evidence type="ECO:0000259" key="1">
    <source>
        <dbReference type="Pfam" id="PF01717"/>
    </source>
</evidence>
<comment type="caution">
    <text evidence="2">The sequence shown here is derived from an EMBL/GenBank/DDBJ whole genome shotgun (WGS) entry which is preliminary data.</text>
</comment>
<dbReference type="Pfam" id="PF11951">
    <property type="entry name" value="Fungal_trans_2"/>
    <property type="match status" value="1"/>
</dbReference>
<dbReference type="InterPro" id="IPR021858">
    <property type="entry name" value="Fun_TF"/>
</dbReference>
<evidence type="ECO:0000313" key="2">
    <source>
        <dbReference type="EMBL" id="KAK4505381.1"/>
    </source>
</evidence>
<accession>A0ABR0EUT0</accession>